<accession>A0A199VGW5</accession>
<dbReference type="Proteomes" id="UP000092600">
    <property type="component" value="Unassembled WGS sequence"/>
</dbReference>
<protein>
    <submittedName>
        <fullName evidence="3">Disease resistance protein TAO1</fullName>
    </submittedName>
</protein>
<feature type="non-terminal residue" evidence="3">
    <location>
        <position position="237"/>
    </location>
</feature>
<organism evidence="3 4">
    <name type="scientific">Ananas comosus</name>
    <name type="common">Pineapple</name>
    <name type="synonym">Ananas ananas</name>
    <dbReference type="NCBI Taxonomy" id="4615"/>
    <lineage>
        <taxon>Eukaryota</taxon>
        <taxon>Viridiplantae</taxon>
        <taxon>Streptophyta</taxon>
        <taxon>Embryophyta</taxon>
        <taxon>Tracheophyta</taxon>
        <taxon>Spermatophyta</taxon>
        <taxon>Magnoliopsida</taxon>
        <taxon>Liliopsida</taxon>
        <taxon>Poales</taxon>
        <taxon>Bromeliaceae</taxon>
        <taxon>Bromelioideae</taxon>
        <taxon>Ananas</taxon>
    </lineage>
</organism>
<dbReference type="InterPro" id="IPR032675">
    <property type="entry name" value="LRR_dom_sf"/>
</dbReference>
<keyword evidence="1" id="KW-0677">Repeat</keyword>
<comment type="caution">
    <text evidence="3">The sequence shown here is derived from an EMBL/GenBank/DDBJ whole genome shotgun (WGS) entry which is preliminary data.</text>
</comment>
<dbReference type="PANTHER" id="PTHR47186:SF63">
    <property type="entry name" value="C-JID DOMAIN-CONTAINING PROTEIN"/>
    <property type="match status" value="1"/>
</dbReference>
<dbReference type="EMBL" id="LSRQ01001825">
    <property type="protein sequence ID" value="OAY76362.1"/>
    <property type="molecule type" value="Genomic_DNA"/>
</dbReference>
<dbReference type="Pfam" id="PF23598">
    <property type="entry name" value="LRR_14"/>
    <property type="match status" value="1"/>
</dbReference>
<reference evidence="3 4" key="1">
    <citation type="journal article" date="2016" name="DNA Res.">
        <title>The draft genome of MD-2 pineapple using hybrid error correction of long reads.</title>
        <authorList>
            <person name="Redwan R.M."/>
            <person name="Saidin A."/>
            <person name="Kumar S.V."/>
        </authorList>
    </citation>
    <scope>NUCLEOTIDE SEQUENCE [LARGE SCALE GENOMIC DNA]</scope>
    <source>
        <strain evidence="4">cv. MD2</strain>
        <tissue evidence="3">Leaf</tissue>
    </source>
</reference>
<evidence type="ECO:0000256" key="1">
    <source>
        <dbReference type="ARBA" id="ARBA00022737"/>
    </source>
</evidence>
<dbReference type="SUPFAM" id="SSF52058">
    <property type="entry name" value="L domain-like"/>
    <property type="match status" value="1"/>
</dbReference>
<gene>
    <name evidence="3" type="ORF">ACMD2_20915</name>
</gene>
<sequence>MRICSGDQCSMLKDHPSATSRQSSLSGLTDRIGHQQLIGYVCPDRTVVTQPNSKHKITPLHNYRRIIVRTRVPGSVKFDIGSLQNLQILNLMLCESLKELPESIGDLSNLLTLNLSSCKSLFSLPSSTGNLRSLQHLDLSFSGVQKLPETVCHLSNLRSINLWCCHALDELIDKLPVSMKSMTTQPYIIMDGGCRDLTTMPSRVECCAAVFEDYGLLRLLRSSYSGSSKDLKLEDQL</sequence>
<dbReference type="InterPro" id="IPR055414">
    <property type="entry name" value="LRR_R13L4/SHOC2-like"/>
</dbReference>
<evidence type="ECO:0000313" key="3">
    <source>
        <dbReference type="EMBL" id="OAY76362.1"/>
    </source>
</evidence>
<dbReference type="Gene3D" id="3.80.10.10">
    <property type="entry name" value="Ribonuclease Inhibitor"/>
    <property type="match status" value="1"/>
</dbReference>
<evidence type="ECO:0000259" key="2">
    <source>
        <dbReference type="Pfam" id="PF23598"/>
    </source>
</evidence>
<feature type="domain" description="Disease resistance R13L4/SHOC-2-like LRR" evidence="2">
    <location>
        <begin position="79"/>
        <end position="181"/>
    </location>
</feature>
<name>A0A199VGW5_ANACO</name>
<dbReference type="PANTHER" id="PTHR47186">
    <property type="entry name" value="LEUCINE-RICH REPEAT-CONTAINING PROTEIN 57"/>
    <property type="match status" value="1"/>
</dbReference>
<proteinExistence type="predicted"/>
<dbReference type="AlphaFoldDB" id="A0A199VGW5"/>
<evidence type="ECO:0000313" key="4">
    <source>
        <dbReference type="Proteomes" id="UP000092600"/>
    </source>
</evidence>